<sequence>MKSRQRKSEILTMLAHDDLEVIMAALEDFSPTDLINPLFSALYRSEEQLRWHAVSVLGQIVPRLARQEMEAARIVMRRFLWSLNDESGGIGWGAPEAMAEIMAYEPRLLEEYIHMLISYMREDGPLDFQDGNYLELPALQRGLLWGVGRLAEKQPGKLLKRQVVVDLIPYLKSEDHVVRGLAARCLGLLAGTDVSDSGDFTDSAADSIAPLLADETMIRLYVEGEFVDTTVAALAHEAMARLATLSDAVV</sequence>
<reference evidence="1 2" key="1">
    <citation type="submission" date="2020-08" db="EMBL/GenBank/DDBJ databases">
        <title>Bridging the membrane lipid divide: bacteria of the FCB group superphylum have the potential to synthesize archaeal ether lipids.</title>
        <authorList>
            <person name="Villanueva L."/>
            <person name="Von Meijenfeldt F.A.B."/>
            <person name="Westbye A.B."/>
            <person name="Yadav S."/>
            <person name="Hopmans E.C."/>
            <person name="Dutilh B.E."/>
            <person name="Sinninghe Damste J.S."/>
        </authorList>
    </citation>
    <scope>NUCLEOTIDE SEQUENCE [LARGE SCALE GENOMIC DNA]</scope>
    <source>
        <strain evidence="1">NIOZ-UU81</strain>
    </source>
</reference>
<gene>
    <name evidence="1" type="ORF">H8E79_08740</name>
</gene>
<dbReference type="NCBIfam" id="NF045662">
    <property type="entry name" value="DVU0298_fam"/>
    <property type="match status" value="1"/>
</dbReference>
<dbReference type="InterPro" id="IPR054701">
    <property type="entry name" value="DVU0298-like"/>
</dbReference>
<dbReference type="AlphaFoldDB" id="A0A8J6NAI7"/>
<accession>A0A8J6NAI7</accession>
<evidence type="ECO:0000313" key="1">
    <source>
        <dbReference type="EMBL" id="MBC8209236.1"/>
    </source>
</evidence>
<dbReference type="InterPro" id="IPR011989">
    <property type="entry name" value="ARM-like"/>
</dbReference>
<evidence type="ECO:0000313" key="2">
    <source>
        <dbReference type="Proteomes" id="UP000599024"/>
    </source>
</evidence>
<proteinExistence type="predicted"/>
<dbReference type="InterPro" id="IPR016024">
    <property type="entry name" value="ARM-type_fold"/>
</dbReference>
<organism evidence="1 2">
    <name type="scientific">Candidatus Desulfatifera sulfidica</name>
    <dbReference type="NCBI Taxonomy" id="2841691"/>
    <lineage>
        <taxon>Bacteria</taxon>
        <taxon>Pseudomonadati</taxon>
        <taxon>Thermodesulfobacteriota</taxon>
        <taxon>Desulfobulbia</taxon>
        <taxon>Desulfobulbales</taxon>
        <taxon>Desulfobulbaceae</taxon>
        <taxon>Candidatus Desulfatifera</taxon>
    </lineage>
</organism>
<dbReference type="SUPFAM" id="SSF48371">
    <property type="entry name" value="ARM repeat"/>
    <property type="match status" value="1"/>
</dbReference>
<dbReference type="Proteomes" id="UP000599024">
    <property type="component" value="Unassembled WGS sequence"/>
</dbReference>
<protein>
    <submittedName>
        <fullName evidence="1">HEAT repeat domain-containing protein</fullName>
    </submittedName>
</protein>
<name>A0A8J6NAI7_9BACT</name>
<dbReference type="EMBL" id="JACNLK010000084">
    <property type="protein sequence ID" value="MBC8209236.1"/>
    <property type="molecule type" value="Genomic_DNA"/>
</dbReference>
<comment type="caution">
    <text evidence="1">The sequence shown here is derived from an EMBL/GenBank/DDBJ whole genome shotgun (WGS) entry which is preliminary data.</text>
</comment>
<dbReference type="Gene3D" id="1.25.10.10">
    <property type="entry name" value="Leucine-rich Repeat Variant"/>
    <property type="match status" value="1"/>
</dbReference>